<dbReference type="EnsemblMetazoa" id="XM_001175486">
    <property type="protein sequence ID" value="XP_001175486"/>
    <property type="gene ID" value="LOC752400"/>
</dbReference>
<dbReference type="EnsemblMetazoa" id="XM_030988441">
    <property type="protein sequence ID" value="XP_030844301"/>
    <property type="gene ID" value="LOC115925142"/>
</dbReference>
<dbReference type="OMA" id="CSDVYST"/>
<evidence type="ECO:0000256" key="2">
    <source>
        <dbReference type="SAM" id="SignalP"/>
    </source>
</evidence>
<accession>A0A7M7G0K6</accession>
<dbReference type="KEGG" id="spu:752400"/>
<dbReference type="GeneID" id="115925142"/>
<dbReference type="AlphaFoldDB" id="A0A7M7G0K6"/>
<keyword evidence="4" id="KW-1185">Reference proteome</keyword>
<dbReference type="InterPro" id="IPR022353">
    <property type="entry name" value="Insulin_CS"/>
</dbReference>
<dbReference type="InParanoid" id="A0A7M7G0K6"/>
<dbReference type="Gene3D" id="1.10.100.10">
    <property type="entry name" value="Insulin-like"/>
    <property type="match status" value="1"/>
</dbReference>
<evidence type="ECO:0000313" key="3">
    <source>
        <dbReference type="EnsemblMetazoa" id="XP_001175486"/>
    </source>
</evidence>
<organism evidence="3 4">
    <name type="scientific">Strongylocentrotus purpuratus</name>
    <name type="common">Purple sea urchin</name>
    <dbReference type="NCBI Taxonomy" id="7668"/>
    <lineage>
        <taxon>Eukaryota</taxon>
        <taxon>Metazoa</taxon>
        <taxon>Echinodermata</taxon>
        <taxon>Eleutherozoa</taxon>
        <taxon>Echinozoa</taxon>
        <taxon>Echinoidea</taxon>
        <taxon>Euechinoidea</taxon>
        <taxon>Echinacea</taxon>
        <taxon>Camarodonta</taxon>
        <taxon>Echinidea</taxon>
        <taxon>Strongylocentrotidae</taxon>
        <taxon>Strongylocentrotus</taxon>
    </lineage>
</organism>
<dbReference type="GeneID" id="752400"/>
<dbReference type="KEGG" id="spu:115925142"/>
<reference evidence="4" key="1">
    <citation type="submission" date="2015-02" db="EMBL/GenBank/DDBJ databases">
        <title>Genome sequencing for Strongylocentrotus purpuratus.</title>
        <authorList>
            <person name="Murali S."/>
            <person name="Liu Y."/>
            <person name="Vee V."/>
            <person name="English A."/>
            <person name="Wang M."/>
            <person name="Skinner E."/>
            <person name="Han Y."/>
            <person name="Muzny D.M."/>
            <person name="Worley K.C."/>
            <person name="Gibbs R.A."/>
        </authorList>
    </citation>
    <scope>NUCLEOTIDE SEQUENCE</scope>
</reference>
<dbReference type="Proteomes" id="UP000007110">
    <property type="component" value="Unassembled WGS sequence"/>
</dbReference>
<feature type="chain" id="PRO_5036206832" evidence="2">
    <location>
        <begin position="36"/>
        <end position="151"/>
    </location>
</feature>
<keyword evidence="2" id="KW-0732">Signal</keyword>
<dbReference type="RefSeq" id="XP_001175486.2">
    <property type="nucleotide sequence ID" value="XM_001175486.4"/>
</dbReference>
<name>A0A7M7G0K6_STRPU</name>
<protein>
    <submittedName>
        <fullName evidence="3">Uncharacterized protein</fullName>
    </submittedName>
</protein>
<dbReference type="PROSITE" id="PS00262">
    <property type="entry name" value="INSULIN"/>
    <property type="match status" value="1"/>
</dbReference>
<evidence type="ECO:0000256" key="1">
    <source>
        <dbReference type="ARBA" id="ARBA00009034"/>
    </source>
</evidence>
<dbReference type="InterPro" id="IPR036438">
    <property type="entry name" value="Insulin-like_sf"/>
</dbReference>
<dbReference type="SUPFAM" id="SSF56994">
    <property type="entry name" value="Insulin-like"/>
    <property type="match status" value="1"/>
</dbReference>
<feature type="signal peptide" evidence="2">
    <location>
        <begin position="1"/>
        <end position="35"/>
    </location>
</feature>
<proteinExistence type="inferred from homology"/>
<dbReference type="RefSeq" id="XP_030844301.1">
    <property type="nucleotide sequence ID" value="XM_030988441.1"/>
</dbReference>
<reference evidence="3" key="2">
    <citation type="submission" date="2021-01" db="UniProtKB">
        <authorList>
            <consortium name="EnsemblMetazoa"/>
        </authorList>
    </citation>
    <scope>IDENTIFICATION</scope>
</reference>
<sequence>MMVEWGKVSIRSSSNNKLLGVAVAVLLLCVCVAAGQSWHCGRAAQTIMGMCNSCYASHDKRSISKPSYTPAKPFLHKRNAVHFLRTTKREIESRPSMGDTAIEVAVERRSTGNRGFIHECCNKFCDPGEMVLYCCEKRQIEWAQFHNLLKA</sequence>
<evidence type="ECO:0000313" key="4">
    <source>
        <dbReference type="Proteomes" id="UP000007110"/>
    </source>
</evidence>
<comment type="similarity">
    <text evidence="1">Belongs to the insulin family.</text>
</comment>